<name>A0A812PSQ5_9DINO</name>
<accession>A0A812PSQ5</accession>
<dbReference type="Proteomes" id="UP000604046">
    <property type="component" value="Unassembled WGS sequence"/>
</dbReference>
<evidence type="ECO:0000313" key="1">
    <source>
        <dbReference type="EMBL" id="CAE7357693.1"/>
    </source>
</evidence>
<protein>
    <submittedName>
        <fullName evidence="1">Uncharacterized protein</fullName>
    </submittedName>
</protein>
<sequence>MATLLFLTGAATSRYFQDGAVKKRQLLPVSPLIVHLCQEFDVDTKLYDRQRRSTLQVHEHSRGNLPTGQYPADLLVILVGGQEYRGTLTPWNAEEHVLHQYHFGQADCFSLKCKHILALQPDCLRLHAGARMRRPLAVATNEVLLEDLATAASQSIDDVCVHLEMFAEDLAASLKSAVFLQAKAMQQQEENDPGDAAIVQRRSIGWSWTFDRAERLLRDLLRWSDGILDAARSISPDLCVEEQMQLEQHVQALKHFLAGRPDHSAQRVAYSKDQLSKALIASMGLRSKGNLLETVQWALKSFPDAALQAYADHMKLPKSSSQGRHQLDLDAAYCCYWAERRLRHFEGAAYLWLDSSPQCGQDWLLAIVRLINKEDLSGCVENAKFLVASEKTLLEAAAKISSEVMESPTKIMQQTALERLRARRFLLEHVQLHRLIPTGVGKGRAKIEDKCKALARKLVAETQDLTVLRRLLSQVSGFCTDAGVEMSVADVGGVTLHDILADVFPEGMQSEDVFMDLPAADEDSQNYLFPVAVVSPGTLHIYNNMMGDIHKRLEKWDGWLSGLKAVVRIFSNNHVRQRFIGTCILGTDHAWLKHQADSQIPEPASWRWGSIEAAVKETLTKRFVLRTAWNPEKFKGNLDGVPAQAGDRPRDDDLDVSAVTLAVRSPEWWLYTRMILELHLLAGAVRLV</sequence>
<gene>
    <name evidence="1" type="ORF">SNAT2548_LOCUS19096</name>
</gene>
<dbReference type="AlphaFoldDB" id="A0A812PSQ5"/>
<comment type="caution">
    <text evidence="1">The sequence shown here is derived from an EMBL/GenBank/DDBJ whole genome shotgun (WGS) entry which is preliminary data.</text>
</comment>
<reference evidence="1" key="1">
    <citation type="submission" date="2021-02" db="EMBL/GenBank/DDBJ databases">
        <authorList>
            <person name="Dougan E. K."/>
            <person name="Rhodes N."/>
            <person name="Thang M."/>
            <person name="Chan C."/>
        </authorList>
    </citation>
    <scope>NUCLEOTIDE SEQUENCE</scope>
</reference>
<keyword evidence="2" id="KW-1185">Reference proteome</keyword>
<dbReference type="EMBL" id="CAJNDS010002165">
    <property type="protein sequence ID" value="CAE7357693.1"/>
    <property type="molecule type" value="Genomic_DNA"/>
</dbReference>
<proteinExistence type="predicted"/>
<evidence type="ECO:0000313" key="2">
    <source>
        <dbReference type="Proteomes" id="UP000604046"/>
    </source>
</evidence>
<organism evidence="1 2">
    <name type="scientific">Symbiodinium natans</name>
    <dbReference type="NCBI Taxonomy" id="878477"/>
    <lineage>
        <taxon>Eukaryota</taxon>
        <taxon>Sar</taxon>
        <taxon>Alveolata</taxon>
        <taxon>Dinophyceae</taxon>
        <taxon>Suessiales</taxon>
        <taxon>Symbiodiniaceae</taxon>
        <taxon>Symbiodinium</taxon>
    </lineage>
</organism>